<dbReference type="EMBL" id="JABARZ010000016">
    <property type="protein sequence ID" value="NMD57137.1"/>
    <property type="molecule type" value="Genomic_DNA"/>
</dbReference>
<organism evidence="2 3">
    <name type="scientific">Tsukamurella columbiensis</name>
    <dbReference type="NCBI Taxonomy" id="128509"/>
    <lineage>
        <taxon>Bacteria</taxon>
        <taxon>Bacillati</taxon>
        <taxon>Actinomycetota</taxon>
        <taxon>Actinomycetes</taxon>
        <taxon>Mycobacteriales</taxon>
        <taxon>Tsukamurellaceae</taxon>
        <taxon>Tsukamurella</taxon>
    </lineage>
</organism>
<protein>
    <submittedName>
        <fullName evidence="2">DUF4917 family protein</fullName>
    </submittedName>
</protein>
<name>A0ABX1LFZ6_9ACTN</name>
<evidence type="ECO:0000256" key="1">
    <source>
        <dbReference type="SAM" id="Coils"/>
    </source>
</evidence>
<evidence type="ECO:0000313" key="2">
    <source>
        <dbReference type="EMBL" id="NMD57137.1"/>
    </source>
</evidence>
<dbReference type="InterPro" id="IPR032581">
    <property type="entry name" value="DUF4917"/>
</dbReference>
<gene>
    <name evidence="2" type="ORF">HHU10_16095</name>
</gene>
<accession>A0ABX1LFZ6</accession>
<sequence>MVKLRSFEDVVVHTCKAGGPVSVLLGNGFSQAYSSQFGYGSLREKVEDEKFSVSAKALFEHVGSDDFETVIDTLERAASLVEIYTPTKPASSSSEDRAHLQAEKRNLMELRDDLRKDAKEMKRQLVNSLTTIHPATSRKVHQRGYQRTLDFLGHFDQIFTLNYDLLLYWALMQSDLDPEFTCDDGFRKREGELRWLRSGAGRWDPRQNVFYLHGAMHLYVHDGVLHKLQHSDGNLMAQLELNLADGLYPLVVTEGTREDKEARIARSAYLRYGLRQLAHLEGSLVIHGAALSPNDKHILDRIARSKALRQIYVGLFGESSRAHDDTKSTMRDVVREHRKNFGSAPGYTAMKVHYYPSQTVSLWGE</sequence>
<comment type="caution">
    <text evidence="2">The sequence shown here is derived from an EMBL/GenBank/DDBJ whole genome shotgun (WGS) entry which is preliminary data.</text>
</comment>
<keyword evidence="3" id="KW-1185">Reference proteome</keyword>
<proteinExistence type="predicted"/>
<reference evidence="2 3" key="1">
    <citation type="submission" date="2020-04" db="EMBL/GenBank/DDBJ databases">
        <title>MicrobeNet Type strains.</title>
        <authorList>
            <person name="Nicholson A.C."/>
        </authorList>
    </citation>
    <scope>NUCLEOTIDE SEQUENCE [LARGE SCALE GENOMIC DNA]</scope>
    <source>
        <strain evidence="2 3">ATCC BAA-330</strain>
    </source>
</reference>
<dbReference type="Proteomes" id="UP000556611">
    <property type="component" value="Unassembled WGS sequence"/>
</dbReference>
<keyword evidence="1" id="KW-0175">Coiled coil</keyword>
<evidence type="ECO:0000313" key="3">
    <source>
        <dbReference type="Proteomes" id="UP000556611"/>
    </source>
</evidence>
<dbReference type="RefSeq" id="WP_191834178.1">
    <property type="nucleotide sequence ID" value="NZ_JABARZ010000016.1"/>
</dbReference>
<feature type="coiled-coil region" evidence="1">
    <location>
        <begin position="97"/>
        <end position="124"/>
    </location>
</feature>
<dbReference type="Pfam" id="PF16263">
    <property type="entry name" value="DUF4917"/>
    <property type="match status" value="1"/>
</dbReference>